<keyword evidence="1" id="KW-0904">Protein phosphatase</keyword>
<dbReference type="PANTHER" id="PTHR10159:SF533">
    <property type="entry name" value="TYROSINE-PROTEIN PHOSPHATASE VHP-1"/>
    <property type="match status" value="1"/>
</dbReference>
<dbReference type="Gene3D" id="3.90.190.10">
    <property type="entry name" value="Protein tyrosine phosphatase superfamily"/>
    <property type="match status" value="1"/>
</dbReference>
<dbReference type="GO" id="GO:0043409">
    <property type="term" value="P:negative regulation of MAPK cascade"/>
    <property type="evidence" value="ECO:0007669"/>
    <property type="project" value="TreeGrafter"/>
</dbReference>
<feature type="compositionally biased region" description="Basic and acidic residues" evidence="2">
    <location>
        <begin position="439"/>
        <end position="459"/>
    </location>
</feature>
<keyword evidence="1" id="KW-0378">Hydrolase</keyword>
<sequence>MCVKHSNQLYSSLLSSAGSDVCVPPSSAEVMQQNEIAYVLNASTHVPNHTTSLSLTSCEFLSNDSFCEKILPWLDRSVRVHREASLLMSCVTVINVPCLDPLGFPNSITTQCVTASLLMSCVFLSFLSRFVKEKRPTISPNFNFLGQLLDFEKKIKTPGRSEIRETTGVKSSPLLHPPLEHDPPNPTPSLPDPALALLEPLTLPCVLAPWPPEERLLAQALQGLQGLQLDQGTEDSAARLKRSFSLDIKSYREPGGCSSAPMRPYPHPTSHPGAQEYYNPSVSFKEPAGKPYQFSPVKEMSEQSTPEPSPDKEQDDGPADPAATSAAPTAAPLHRSGSMEENSNHTPHTTGFLFGLSRSQQHLSKPAPNLGSALKGWHSDILLGPVTVSSGGWYLSESHHFYSTSAILGGGANILGGGSVAAYSVSQGLEEVRRRGRQRSGDHGDSRRSWHEESTLEKQLKRRSCQMELGDRMRGGGETRSREEMGSHSSFSGSMEVIEVS</sequence>
<proteinExistence type="predicted"/>
<reference evidence="3" key="1">
    <citation type="submission" date="2025-08" db="UniProtKB">
        <authorList>
            <consortium name="Ensembl"/>
        </authorList>
    </citation>
    <scope>IDENTIFICATION</scope>
</reference>
<gene>
    <name evidence="3" type="primary">DUSP16</name>
</gene>
<feature type="region of interest" description="Disordered" evidence="2">
    <location>
        <begin position="431"/>
        <end position="501"/>
    </location>
</feature>
<dbReference type="GO" id="GO:0017017">
    <property type="term" value="F:MAP kinase tyrosine/serine/threonine phosphatase activity"/>
    <property type="evidence" value="ECO:0007669"/>
    <property type="project" value="TreeGrafter"/>
</dbReference>
<evidence type="ECO:0000313" key="3">
    <source>
        <dbReference type="Ensembl" id="ENSOKIP00005065722.1"/>
    </source>
</evidence>
<evidence type="ECO:0000256" key="1">
    <source>
        <dbReference type="ARBA" id="ARBA00022912"/>
    </source>
</evidence>
<feature type="region of interest" description="Disordered" evidence="2">
    <location>
        <begin position="160"/>
        <end position="193"/>
    </location>
</feature>
<dbReference type="GO" id="GO:0033550">
    <property type="term" value="F:MAP kinase tyrosine phosphatase activity"/>
    <property type="evidence" value="ECO:0007669"/>
    <property type="project" value="TreeGrafter"/>
</dbReference>
<accession>A0A8C7I4R3</accession>
<dbReference type="GO" id="GO:0008330">
    <property type="term" value="F:protein tyrosine/threonine phosphatase activity"/>
    <property type="evidence" value="ECO:0007669"/>
    <property type="project" value="TreeGrafter"/>
</dbReference>
<dbReference type="GeneTree" id="ENSGT00940000157164"/>
<feature type="compositionally biased region" description="Polar residues" evidence="2">
    <location>
        <begin position="339"/>
        <end position="349"/>
    </location>
</feature>
<feature type="region of interest" description="Disordered" evidence="2">
    <location>
        <begin position="250"/>
        <end position="352"/>
    </location>
</feature>
<name>A0A8C7I4R3_ONCKI</name>
<dbReference type="GO" id="GO:0005737">
    <property type="term" value="C:cytoplasm"/>
    <property type="evidence" value="ECO:0007669"/>
    <property type="project" value="TreeGrafter"/>
</dbReference>
<keyword evidence="4" id="KW-1185">Reference proteome</keyword>
<dbReference type="InterPro" id="IPR029021">
    <property type="entry name" value="Prot-tyrosine_phosphatase-like"/>
</dbReference>
<dbReference type="Ensembl" id="ENSOKIT00005069864.1">
    <property type="protein sequence ID" value="ENSOKIP00005065722.1"/>
    <property type="gene ID" value="ENSOKIG00005028220.1"/>
</dbReference>
<organism evidence="3 4">
    <name type="scientific">Oncorhynchus kisutch</name>
    <name type="common">Coho salmon</name>
    <name type="synonym">Salmo kisutch</name>
    <dbReference type="NCBI Taxonomy" id="8019"/>
    <lineage>
        <taxon>Eukaryota</taxon>
        <taxon>Metazoa</taxon>
        <taxon>Chordata</taxon>
        <taxon>Craniata</taxon>
        <taxon>Vertebrata</taxon>
        <taxon>Euteleostomi</taxon>
        <taxon>Actinopterygii</taxon>
        <taxon>Neopterygii</taxon>
        <taxon>Teleostei</taxon>
        <taxon>Protacanthopterygii</taxon>
        <taxon>Salmoniformes</taxon>
        <taxon>Salmonidae</taxon>
        <taxon>Salmoninae</taxon>
        <taxon>Oncorhynchus</taxon>
    </lineage>
</organism>
<reference evidence="3" key="2">
    <citation type="submission" date="2025-09" db="UniProtKB">
        <authorList>
            <consortium name="Ensembl"/>
        </authorList>
    </citation>
    <scope>IDENTIFICATION</scope>
</reference>
<feature type="compositionally biased region" description="Basic and acidic residues" evidence="2">
    <location>
        <begin position="469"/>
        <end position="486"/>
    </location>
</feature>
<feature type="compositionally biased region" description="Low complexity" evidence="2">
    <location>
        <begin position="319"/>
        <end position="332"/>
    </location>
</feature>
<evidence type="ECO:0000313" key="4">
    <source>
        <dbReference type="Proteomes" id="UP000694557"/>
    </source>
</evidence>
<dbReference type="PANTHER" id="PTHR10159">
    <property type="entry name" value="DUAL SPECIFICITY PROTEIN PHOSPHATASE"/>
    <property type="match status" value="1"/>
</dbReference>
<evidence type="ECO:0000256" key="2">
    <source>
        <dbReference type="SAM" id="MobiDB-lite"/>
    </source>
</evidence>
<protein>
    <submittedName>
        <fullName evidence="3">Dual specificity phosphatase 16</fullName>
    </submittedName>
</protein>
<dbReference type="AlphaFoldDB" id="A0A8C7I4R3"/>
<dbReference type="Proteomes" id="UP000694557">
    <property type="component" value="Unassembled WGS sequence"/>
</dbReference>